<evidence type="ECO:0000259" key="3">
    <source>
        <dbReference type="SMART" id="SM01080"/>
    </source>
</evidence>
<evidence type="ECO:0000256" key="1">
    <source>
        <dbReference type="SAM" id="MobiDB-lite"/>
    </source>
</evidence>
<dbReference type="SMART" id="SM01080">
    <property type="entry name" value="CHASE2"/>
    <property type="match status" value="1"/>
</dbReference>
<keyword evidence="2" id="KW-0472">Membrane</keyword>
<dbReference type="InterPro" id="IPR007890">
    <property type="entry name" value="CHASE2"/>
</dbReference>
<sequence length="502" mass="54764">MSGWSSLRSCFKWVDDRFERLRRLPLVRIGLYSLFASWVLLSDPFGLSSAADKALSDQLGRFRAFVQPVAPAPVTVVAIDYPSIAGLNNDGNGWMEANDWPLTYADHGRILRDLALPKGGEAAPAAVFYDIFFERPRATSGDLGQLGRILKRLDADTSAASIHLAGGGQFVPISQLSREQLPPASLVVSAWEGSGDLYPLQAPLGSAAETKPVATAANALYQDLCKARGDDCHWADATDLPDLSIQWSITARDDCQAGPLSTARDVVAILHRFVGLGTAIQNPPAECMPVHQVRLSQLYGEHPVSLRPPHLKPGEPFVVLVGNVMPSLNDYVASPLYGQVAGVYLHANALVNLEEMGQNYVRQSSNQWLILACLLVAILFWMWRSGTLGYTSRQPKREASIHTSFLSNSLSAAGLSLITLLLVSLTFYLCHMLHVAPEGWMAFTAFLPLLRETIAATESNYYKDAPRENTQPDLPATSCQPEHRSGLGRYPADPENSQSRTG</sequence>
<keyword evidence="2" id="KW-1133">Transmembrane helix</keyword>
<name>A0AAD0R063_PSEDL</name>
<reference evidence="4 5" key="1">
    <citation type="submission" date="2018-07" db="EMBL/GenBank/DDBJ databases">
        <title>Complete genome sequence of a Pseudomonas plecoglossicida strain pathogenic to the marine fish, Larimichthys crocea.</title>
        <authorList>
            <person name="Tao Z."/>
        </authorList>
    </citation>
    <scope>NUCLEOTIDE SEQUENCE [LARGE SCALE GENOMIC DNA]</scope>
    <source>
        <strain evidence="4 5">XSDHY-P</strain>
    </source>
</reference>
<dbReference type="EMBL" id="CP031146">
    <property type="protein sequence ID" value="AXM97806.1"/>
    <property type="molecule type" value="Genomic_DNA"/>
</dbReference>
<dbReference type="Pfam" id="PF05226">
    <property type="entry name" value="CHASE2"/>
    <property type="match status" value="1"/>
</dbReference>
<gene>
    <name evidence="4" type="ORF">DVB73_19485</name>
</gene>
<dbReference type="Proteomes" id="UP000256503">
    <property type="component" value="Chromosome"/>
</dbReference>
<proteinExistence type="predicted"/>
<feature type="transmembrane region" description="Helical" evidence="2">
    <location>
        <begin position="368"/>
        <end position="384"/>
    </location>
</feature>
<feature type="domain" description="CHASE2" evidence="3">
    <location>
        <begin position="47"/>
        <end position="381"/>
    </location>
</feature>
<evidence type="ECO:0000313" key="5">
    <source>
        <dbReference type="Proteomes" id="UP000256503"/>
    </source>
</evidence>
<feature type="region of interest" description="Disordered" evidence="1">
    <location>
        <begin position="464"/>
        <end position="502"/>
    </location>
</feature>
<protein>
    <submittedName>
        <fullName evidence="4">CHASE2 domain-containing protein</fullName>
    </submittedName>
</protein>
<keyword evidence="2" id="KW-0812">Transmembrane</keyword>
<dbReference type="AlphaFoldDB" id="A0AAD0R063"/>
<accession>A0AAD0R063</accession>
<feature type="compositionally biased region" description="Polar residues" evidence="1">
    <location>
        <begin position="468"/>
        <end position="480"/>
    </location>
</feature>
<feature type="transmembrane region" description="Helical" evidence="2">
    <location>
        <begin position="405"/>
        <end position="429"/>
    </location>
</feature>
<evidence type="ECO:0000313" key="4">
    <source>
        <dbReference type="EMBL" id="AXM97806.1"/>
    </source>
</evidence>
<evidence type="ECO:0000256" key="2">
    <source>
        <dbReference type="SAM" id="Phobius"/>
    </source>
</evidence>
<organism evidence="4 5">
    <name type="scientific">Pseudomonas plecoglossicida</name>
    <dbReference type="NCBI Taxonomy" id="70775"/>
    <lineage>
        <taxon>Bacteria</taxon>
        <taxon>Pseudomonadati</taxon>
        <taxon>Pseudomonadota</taxon>
        <taxon>Gammaproteobacteria</taxon>
        <taxon>Pseudomonadales</taxon>
        <taxon>Pseudomonadaceae</taxon>
        <taxon>Pseudomonas</taxon>
    </lineage>
</organism>